<protein>
    <recommendedName>
        <fullName evidence="4">Protein kinase domain-containing protein</fullName>
    </recommendedName>
</protein>
<proteinExistence type="predicted"/>
<evidence type="ECO:0000259" key="4">
    <source>
        <dbReference type="PROSITE" id="PS50011"/>
    </source>
</evidence>
<evidence type="ECO:0000256" key="3">
    <source>
        <dbReference type="SAM" id="MobiDB-lite"/>
    </source>
</evidence>
<dbReference type="GO" id="GO:0005524">
    <property type="term" value="F:ATP binding"/>
    <property type="evidence" value="ECO:0007669"/>
    <property type="project" value="UniProtKB-KW"/>
</dbReference>
<dbReference type="PROSITE" id="PS50011">
    <property type="entry name" value="PROTEIN_KINASE_DOM"/>
    <property type="match status" value="1"/>
</dbReference>
<dbReference type="Proteomes" id="UP000326939">
    <property type="component" value="Mitochondrion MT"/>
</dbReference>
<evidence type="ECO:0000313" key="6">
    <source>
        <dbReference type="Proteomes" id="UP000326939"/>
    </source>
</evidence>
<dbReference type="InterPro" id="IPR011009">
    <property type="entry name" value="Kinase-like_dom_sf"/>
</dbReference>
<feature type="region of interest" description="Disordered" evidence="3">
    <location>
        <begin position="810"/>
        <end position="832"/>
    </location>
</feature>
<dbReference type="PANTHER" id="PTHR27007">
    <property type="match status" value="1"/>
</dbReference>
<evidence type="ECO:0000256" key="2">
    <source>
        <dbReference type="ARBA" id="ARBA00022840"/>
    </source>
</evidence>
<keyword evidence="2" id="KW-0067">ATP-binding</keyword>
<dbReference type="GO" id="GO:0004672">
    <property type="term" value="F:protein kinase activity"/>
    <property type="evidence" value="ECO:0007669"/>
    <property type="project" value="InterPro"/>
</dbReference>
<feature type="domain" description="Protein kinase" evidence="4">
    <location>
        <begin position="871"/>
        <end position="1190"/>
    </location>
</feature>
<evidence type="ECO:0000256" key="1">
    <source>
        <dbReference type="ARBA" id="ARBA00022741"/>
    </source>
</evidence>
<dbReference type="InterPro" id="IPR050528">
    <property type="entry name" value="L-type_Lectin-RKs"/>
</dbReference>
<dbReference type="InterPro" id="IPR000719">
    <property type="entry name" value="Prot_kinase_dom"/>
</dbReference>
<dbReference type="AlphaFoldDB" id="A0A5N5IW09"/>
<name>A0A5N5IW09_9ROSI</name>
<organism evidence="5 6">
    <name type="scientific">Salix brachista</name>
    <dbReference type="NCBI Taxonomy" id="2182728"/>
    <lineage>
        <taxon>Eukaryota</taxon>
        <taxon>Viridiplantae</taxon>
        <taxon>Streptophyta</taxon>
        <taxon>Embryophyta</taxon>
        <taxon>Tracheophyta</taxon>
        <taxon>Spermatophyta</taxon>
        <taxon>Magnoliopsida</taxon>
        <taxon>eudicotyledons</taxon>
        <taxon>Gunneridae</taxon>
        <taxon>Pentapetalae</taxon>
        <taxon>rosids</taxon>
        <taxon>fabids</taxon>
        <taxon>Malpighiales</taxon>
        <taxon>Salicaceae</taxon>
        <taxon>Saliceae</taxon>
        <taxon>Salix</taxon>
    </lineage>
</organism>
<sequence>MLRPSRAYLRHLVFSGGLAGEAGLASSLAATYLAHATLPLQATPAEQDALLFPLLWTPPEYDPGREEKDFFLPLVKPKMPQDKFRKGSLILEAPLSDRSASSRKSEEVITDEPHAGKLARVGDRSTSFPIALGLCLDLLRAKSEGLVPMEIPLGLIPRLMTFRKGSRKGDLSIGWTHLPLPPSKVKLSSKARPADSVEFWVGNGLICLYKEALNSARARDEMARPTYEEWTNTAVPIYTFFDGLISLAPNAGKRMPPLLHILWLLEKFSKCSLTAKDSRHNQVNGSDIDTNKDFRKQTQWVNLGVETEARSCPANHEAEKCSQNEARRYQVHLYEEDQKDDTLLPKRALGRRRGIELRKQAKKPKANKKKSGLSLGTATGREEGVEFAPPVEFAFSSYWLRLHEINRSEWINCFSSWAHHCRASNSQLIYSNSSDRMATKRRPHKLRSSPGPISYFLPGRTDLGPHPWLTETHILLTCLRLEIRAQQRADLRNFFTSVRFQPKREKSEPIFGLNLTILLAEIGYRSLGPTLSSYHSDSLLNLRKQEPRFFRTRIRWRKFRAPGSVANRVAPEARNEGCAVQGSNSLDGNKYGKPEAVAWELPFRRTDSEERKDGLASSETFRRRTVLFRFPGLESLEPLRLYSEKSLVERSLMTVSSDLEEISHLTYDFQLCFEFTRGFLFLCYLVSTDKERDRDKELGRTKKANRPKPESRVRRVEISRYDRKNKESHFWGKEVKRRSEGIAFFQKSQLPLVWSFECSLELNLDYTLTRSTTAGICPQRTGNFTSMVRTLALLSKDFQFYEIEMEDPDLGAPNQQVEEKDQEEVQLRKSERDPRRRFEIEGKAFMLAPIYMDQSVGFVDDGQERKVRVREGVVYLEGEGEPKELFFRKELIRAHAQKLILAKPILAYRRLAKIESKTRKATLCPPTSPRVQACDLGIELGVLSLLSLYPTGFRKQEVLLAQGEGASARLFRGSLPSGLAVAVKRVNRSSEIEYSRRNPFTTEFATVVGHLRHKNLVQLRREHSSWSSALTYLHEECERIIHRDVMQYNAGCRLYGQAWLGDFGLAEVYEHSSNTREVTIPPAGRMGYLAPEYVYSAVPTEKTYVYSFGVVVLEVATGRRPVDDDGTVVVDWVWDLREKGKKRPRMLKDQILYQRIREQRSGLLLLLAFLLPHVDSKPSPSPACSLSALFWLTAYFICTNRTRTAPSGHLPSTIDENNLFLPCSLFFQTNDSIHC</sequence>
<feature type="compositionally biased region" description="Basic and acidic residues" evidence="3">
    <location>
        <begin position="817"/>
        <end position="832"/>
    </location>
</feature>
<dbReference type="Pfam" id="PF00069">
    <property type="entry name" value="Pkinase"/>
    <property type="match status" value="1"/>
</dbReference>
<keyword evidence="1" id="KW-0547">Nucleotide-binding</keyword>
<evidence type="ECO:0000313" key="5">
    <source>
        <dbReference type="EMBL" id="KAB5511291.1"/>
    </source>
</evidence>
<dbReference type="Gene3D" id="1.10.510.10">
    <property type="entry name" value="Transferase(Phosphotransferase) domain 1"/>
    <property type="match status" value="1"/>
</dbReference>
<dbReference type="Gene3D" id="3.30.200.20">
    <property type="entry name" value="Phosphorylase Kinase, domain 1"/>
    <property type="match status" value="1"/>
</dbReference>
<feature type="compositionally biased region" description="Basic residues" evidence="3">
    <location>
        <begin position="360"/>
        <end position="371"/>
    </location>
</feature>
<reference evidence="6" key="1">
    <citation type="journal article" date="2019" name="Gigascience">
        <title>De novo genome assembly of the endangered Acer yangbiense, a plant species with extremely small populations endemic to Yunnan Province, China.</title>
        <authorList>
            <person name="Yang J."/>
            <person name="Wariss H.M."/>
            <person name="Tao L."/>
            <person name="Zhang R."/>
            <person name="Yun Q."/>
            <person name="Hollingsworth P."/>
            <person name="Dao Z."/>
            <person name="Luo G."/>
            <person name="Guo H."/>
            <person name="Ma Y."/>
            <person name="Sun W."/>
        </authorList>
    </citation>
    <scope>NUCLEOTIDE SEQUENCE [LARGE SCALE GENOMIC DNA]</scope>
    <source>
        <strain evidence="6">cv. br00</strain>
    </source>
</reference>
<geneLocation type="mitochondrion" evidence="5"/>
<dbReference type="SUPFAM" id="SSF56112">
    <property type="entry name" value="Protein kinase-like (PK-like)"/>
    <property type="match status" value="1"/>
</dbReference>
<keyword evidence="6" id="KW-1185">Reference proteome</keyword>
<keyword evidence="5" id="KW-0496">Mitochondrion</keyword>
<dbReference type="EMBL" id="VDCV01000020">
    <property type="protein sequence ID" value="KAB5511291.1"/>
    <property type="molecule type" value="Genomic_DNA"/>
</dbReference>
<feature type="region of interest" description="Disordered" evidence="3">
    <location>
        <begin position="353"/>
        <end position="377"/>
    </location>
</feature>
<accession>A0A5N5IW09</accession>
<gene>
    <name evidence="5" type="ORF">DKX38_030086</name>
</gene>
<comment type="caution">
    <text evidence="5">The sequence shown here is derived from an EMBL/GenBank/DDBJ whole genome shotgun (WGS) entry which is preliminary data.</text>
</comment>